<dbReference type="PANTHER" id="PTHR43135">
    <property type="entry name" value="ALPHA-D-RIBOSE 1-METHYLPHOSPHONATE 5-TRIPHOSPHATE DIPHOSPHATASE"/>
    <property type="match status" value="1"/>
</dbReference>
<dbReference type="Gene3D" id="3.20.20.140">
    <property type="entry name" value="Metal-dependent hydrolases"/>
    <property type="match status" value="1"/>
</dbReference>
<reference evidence="3" key="1">
    <citation type="submission" date="2011-06" db="EMBL/GenBank/DDBJ databases">
        <title>The complete genome of chromosome of Runella slithyformis DSM 19594.</title>
        <authorList>
            <consortium name="US DOE Joint Genome Institute (JGI-PGF)"/>
            <person name="Lucas S."/>
            <person name="Han J."/>
            <person name="Lapidus A."/>
            <person name="Bruce D."/>
            <person name="Goodwin L."/>
            <person name="Pitluck S."/>
            <person name="Peters L."/>
            <person name="Kyrpides N."/>
            <person name="Mavromatis K."/>
            <person name="Ivanova N."/>
            <person name="Ovchinnikova G."/>
            <person name="Zhang X."/>
            <person name="Misra M."/>
            <person name="Detter J.C."/>
            <person name="Tapia R."/>
            <person name="Han C."/>
            <person name="Land M."/>
            <person name="Hauser L."/>
            <person name="Markowitz V."/>
            <person name="Cheng J.-F."/>
            <person name="Hugenholtz P."/>
            <person name="Woyke T."/>
            <person name="Wu D."/>
            <person name="Tindall B."/>
            <person name="Faehrich R."/>
            <person name="Brambilla E."/>
            <person name="Klenk H.-P."/>
            <person name="Eisen J.A."/>
        </authorList>
    </citation>
    <scope>NUCLEOTIDE SEQUENCE [LARGE SCALE GENOMIC DNA]</scope>
    <source>
        <strain evidence="3">ATCC 29530 / DSM 19594 / LMG 11500 / NCIMB 11436 / LSU 4</strain>
    </source>
</reference>
<protein>
    <submittedName>
        <fullName evidence="2">Amidohydrolase</fullName>
    </submittedName>
</protein>
<dbReference type="InterPro" id="IPR057744">
    <property type="entry name" value="OTAase-like"/>
</dbReference>
<dbReference type="PANTHER" id="PTHR43135:SF3">
    <property type="entry name" value="ALPHA-D-RIBOSE 1-METHYLPHOSPHONATE 5-TRIPHOSPHATE DIPHOSPHATASE"/>
    <property type="match status" value="1"/>
</dbReference>
<name>A0A7U3ZR64_RUNSL</name>
<dbReference type="KEGG" id="rsi:Runsl_5575"/>
<dbReference type="Gene3D" id="2.30.40.10">
    <property type="entry name" value="Urease, subunit C, domain 1"/>
    <property type="match status" value="1"/>
</dbReference>
<sequence>MNKILFLPNKRLVKISHKLSSAVSVWHPPSFPTFAEYITPFTRLKRSLAFIGVLSLIHCTGMAQNSFLLKPDRVFDGLEIHEGWRVWVRDEKIVLVGEQKTVEAEAHKSQTSGRNPLQIIDLKGCTLLPGFIEGHSHLFLHPYNETTWDDQVLKEARSLRTARATLHAQKTLMAGFTTVRDLGTEGAEFDDVGLKQAIHQGIIPGPRMIIATKALIATGSYAPKGFSPDIDVPQGAEEADGHDRLIQAVRRQIGKGADVIKIYADYRWGLMGEARPTFLLDEIKLIVETARSSGRPTIAHAGSAEGMRRAILGGCETLEHGDAGTPEIFSLMHDKGVALCPTLAAGDAVAQYRGWKKGTDQEPERIKNKRITFKQALDAGVTICFGGDVGVFSHGDNAREMEMMVDYGMKPIDVLRSATSTNAQIFHLSQAGNVKANFWADLVAVEGRPEEHISDVRKVKFVMKNGVIFRHDTSLNPMPAK</sequence>
<dbReference type="SUPFAM" id="SSF51556">
    <property type="entry name" value="Metallo-dependent hydrolases"/>
    <property type="match status" value="1"/>
</dbReference>
<dbReference type="Proteomes" id="UP000000493">
    <property type="component" value="Chromosome"/>
</dbReference>
<dbReference type="Pfam" id="PF01979">
    <property type="entry name" value="Amidohydro_1"/>
    <property type="match status" value="1"/>
</dbReference>
<dbReference type="InterPro" id="IPR011059">
    <property type="entry name" value="Metal-dep_hydrolase_composite"/>
</dbReference>
<organism evidence="2 3">
    <name type="scientific">Runella slithyformis (strain ATCC 29530 / DSM 19594 / LMG 11500 / NCIMB 11436 / LSU 4)</name>
    <dbReference type="NCBI Taxonomy" id="761193"/>
    <lineage>
        <taxon>Bacteria</taxon>
        <taxon>Pseudomonadati</taxon>
        <taxon>Bacteroidota</taxon>
        <taxon>Cytophagia</taxon>
        <taxon>Cytophagales</taxon>
        <taxon>Spirosomataceae</taxon>
        <taxon>Runella</taxon>
    </lineage>
</organism>
<dbReference type="InterPro" id="IPR006680">
    <property type="entry name" value="Amidohydro-rel"/>
</dbReference>
<dbReference type="EMBL" id="CP002859">
    <property type="protein sequence ID" value="AEI51865.1"/>
    <property type="molecule type" value="Genomic_DNA"/>
</dbReference>
<dbReference type="SUPFAM" id="SSF51338">
    <property type="entry name" value="Composite domain of metallo-dependent hydrolases"/>
    <property type="match status" value="1"/>
</dbReference>
<proteinExistence type="predicted"/>
<gene>
    <name evidence="2" type="ordered locus">Runsl_5575</name>
</gene>
<keyword evidence="3" id="KW-1185">Reference proteome</keyword>
<dbReference type="InterPro" id="IPR032466">
    <property type="entry name" value="Metal_Hydrolase"/>
</dbReference>
<reference evidence="2 3" key="2">
    <citation type="journal article" date="2012" name="Stand. Genomic Sci.">
        <title>Complete genome sequence of the aquatic bacterium Runella slithyformis type strain (LSU 4(T)).</title>
        <authorList>
            <person name="Copeland A."/>
            <person name="Zhang X."/>
            <person name="Misra M."/>
            <person name="Lapidus A."/>
            <person name="Nolan M."/>
            <person name="Lucas S."/>
            <person name="Deshpande S."/>
            <person name="Cheng J.F."/>
            <person name="Tapia R."/>
            <person name="Goodwin L.A."/>
            <person name="Pitluck S."/>
            <person name="Liolios K."/>
            <person name="Pagani I."/>
            <person name="Ivanova N."/>
            <person name="Mikhailova N."/>
            <person name="Pati A."/>
            <person name="Chen A."/>
            <person name="Palaniappan K."/>
            <person name="Land M."/>
            <person name="Hauser L."/>
            <person name="Pan C."/>
            <person name="Jeffries C.D."/>
            <person name="Detter J.C."/>
            <person name="Brambilla E.M."/>
            <person name="Rohde M."/>
            <person name="Djao O.D."/>
            <person name="Goker M."/>
            <person name="Sikorski J."/>
            <person name="Tindall B.J."/>
            <person name="Woyke T."/>
            <person name="Bristow J."/>
            <person name="Eisen J.A."/>
            <person name="Markowitz V."/>
            <person name="Hugenholtz P."/>
            <person name="Kyrpides N.C."/>
            <person name="Klenk H.P."/>
            <person name="Mavromatis K."/>
        </authorList>
    </citation>
    <scope>NUCLEOTIDE SEQUENCE [LARGE SCALE GENOMIC DNA]</scope>
    <source>
        <strain evidence="3">ATCC 29530 / DSM 19594 / LMG 11500 / NCIMB 11436 / LSU 4</strain>
    </source>
</reference>
<evidence type="ECO:0000313" key="2">
    <source>
        <dbReference type="EMBL" id="AEI51865.1"/>
    </source>
</evidence>
<dbReference type="RefSeq" id="WP_013931131.1">
    <property type="nucleotide sequence ID" value="NC_015703.1"/>
</dbReference>
<dbReference type="AlphaFoldDB" id="A0A7U3ZR64"/>
<feature type="domain" description="Amidohydrolase-related" evidence="1">
    <location>
        <begin position="126"/>
        <end position="467"/>
    </location>
</feature>
<dbReference type="GO" id="GO:0016810">
    <property type="term" value="F:hydrolase activity, acting on carbon-nitrogen (but not peptide) bonds"/>
    <property type="evidence" value="ECO:0007669"/>
    <property type="project" value="InterPro"/>
</dbReference>
<evidence type="ECO:0000313" key="3">
    <source>
        <dbReference type="Proteomes" id="UP000000493"/>
    </source>
</evidence>
<dbReference type="InterPro" id="IPR051781">
    <property type="entry name" value="Metallo-dep_Hydrolase"/>
</dbReference>
<accession>A0A7U3ZR64</accession>
<dbReference type="CDD" id="cd01299">
    <property type="entry name" value="Met_dep_hydrolase_A"/>
    <property type="match status" value="1"/>
</dbReference>
<evidence type="ECO:0000259" key="1">
    <source>
        <dbReference type="Pfam" id="PF01979"/>
    </source>
</evidence>